<comment type="caution">
    <text evidence="2">The sequence shown here is derived from an EMBL/GenBank/DDBJ whole genome shotgun (WGS) entry which is preliminary data.</text>
</comment>
<evidence type="ECO:0000256" key="1">
    <source>
        <dbReference type="ARBA" id="ARBA00023157"/>
    </source>
</evidence>
<protein>
    <submittedName>
        <fullName evidence="2">Uncharacterized protein</fullName>
    </submittedName>
</protein>
<evidence type="ECO:0000313" key="4">
    <source>
        <dbReference type="Proteomes" id="UP000663829"/>
    </source>
</evidence>
<dbReference type="OrthoDB" id="9990982at2759"/>
<gene>
    <name evidence="2" type="ORF">GPM918_LOCUS44482</name>
    <name evidence="3" type="ORF">SRO942_LOCUS46345</name>
</gene>
<keyword evidence="4" id="KW-1185">Reference proteome</keyword>
<name>A0A816D6C1_9BILA</name>
<dbReference type="Proteomes" id="UP000663829">
    <property type="component" value="Unassembled WGS sequence"/>
</dbReference>
<sequence length="83" mass="9241">LFECLDQCIAPSLSCGDGSCYLPSCSCNLIPNCKNMRDEDNCKSHEICKMMFVVMMISIVIQRKYSVLVSAPSVIMKSIVQIN</sequence>
<keyword evidence="1" id="KW-1015">Disulfide bond</keyword>
<dbReference type="InterPro" id="IPR036055">
    <property type="entry name" value="LDL_receptor-like_sf"/>
</dbReference>
<reference evidence="2" key="1">
    <citation type="submission" date="2021-02" db="EMBL/GenBank/DDBJ databases">
        <authorList>
            <person name="Nowell W R."/>
        </authorList>
    </citation>
    <scope>NUCLEOTIDE SEQUENCE</scope>
</reference>
<dbReference type="EMBL" id="CAJOBC010112358">
    <property type="protein sequence ID" value="CAF4534838.1"/>
    <property type="molecule type" value="Genomic_DNA"/>
</dbReference>
<feature type="non-terminal residue" evidence="2">
    <location>
        <position position="1"/>
    </location>
</feature>
<dbReference type="AlphaFoldDB" id="A0A816D6C1"/>
<evidence type="ECO:0000313" key="2">
    <source>
        <dbReference type="EMBL" id="CAF1633120.1"/>
    </source>
</evidence>
<evidence type="ECO:0000313" key="3">
    <source>
        <dbReference type="EMBL" id="CAF4534838.1"/>
    </source>
</evidence>
<dbReference type="EMBL" id="CAJNOQ010044340">
    <property type="protein sequence ID" value="CAF1633120.1"/>
    <property type="molecule type" value="Genomic_DNA"/>
</dbReference>
<organism evidence="2 4">
    <name type="scientific">Didymodactylos carnosus</name>
    <dbReference type="NCBI Taxonomy" id="1234261"/>
    <lineage>
        <taxon>Eukaryota</taxon>
        <taxon>Metazoa</taxon>
        <taxon>Spiralia</taxon>
        <taxon>Gnathifera</taxon>
        <taxon>Rotifera</taxon>
        <taxon>Eurotatoria</taxon>
        <taxon>Bdelloidea</taxon>
        <taxon>Philodinida</taxon>
        <taxon>Philodinidae</taxon>
        <taxon>Didymodactylos</taxon>
    </lineage>
</organism>
<dbReference type="Proteomes" id="UP000681722">
    <property type="component" value="Unassembled WGS sequence"/>
</dbReference>
<proteinExistence type="predicted"/>
<accession>A0A816D6C1</accession>
<dbReference type="SUPFAM" id="SSF57424">
    <property type="entry name" value="LDL receptor-like module"/>
    <property type="match status" value="1"/>
</dbReference>